<dbReference type="InterPro" id="IPR002514">
    <property type="entry name" value="Transposase_8"/>
</dbReference>
<accession>A0A4R7YTU5</accession>
<name>A0A4R7YTU5_9FIRM</name>
<dbReference type="EMBL" id="SODA01000028">
    <property type="protein sequence ID" value="TDW00456.1"/>
    <property type="molecule type" value="Genomic_DNA"/>
</dbReference>
<dbReference type="Gene3D" id="1.10.10.60">
    <property type="entry name" value="Homeodomain-like"/>
    <property type="match status" value="1"/>
</dbReference>
<comment type="caution">
    <text evidence="1">The sequence shown here is derived from an EMBL/GenBank/DDBJ whole genome shotgun (WGS) entry which is preliminary data.</text>
</comment>
<evidence type="ECO:0000313" key="2">
    <source>
        <dbReference type="Proteomes" id="UP000294697"/>
    </source>
</evidence>
<dbReference type="OrthoDB" id="9775203at2"/>
<dbReference type="SUPFAM" id="SSF46689">
    <property type="entry name" value="Homeodomain-like"/>
    <property type="match status" value="1"/>
</dbReference>
<dbReference type="AlphaFoldDB" id="A0A4R7YTU5"/>
<sequence length="135" mass="16492">MEKRRNYTEEFKSDAVELSLNSDKSVKEITDDLGINYSNLTRWRKKYRDSGEYAFPGNEKHKLTPEQQKIKELEDEFFLFIFFAHNLPKLLNRLAFYRCCWLIYFFKFNQSITKYTIVFFFIKRRYTSAITKARY</sequence>
<dbReference type="Proteomes" id="UP000294697">
    <property type="component" value="Unassembled WGS sequence"/>
</dbReference>
<dbReference type="GO" id="GO:0004803">
    <property type="term" value="F:transposase activity"/>
    <property type="evidence" value="ECO:0007669"/>
    <property type="project" value="InterPro"/>
</dbReference>
<reference evidence="1 2" key="1">
    <citation type="submission" date="2019-03" db="EMBL/GenBank/DDBJ databases">
        <title>Subsurface microbial communities from deep shales in Ohio and West Virginia, USA.</title>
        <authorList>
            <person name="Wrighton K."/>
        </authorList>
    </citation>
    <scope>NUCLEOTIDE SEQUENCE [LARGE SCALE GENOMIC DNA]</scope>
    <source>
        <strain evidence="1 2">MSL9.2</strain>
    </source>
</reference>
<protein>
    <submittedName>
        <fullName evidence="1">Transposase</fullName>
    </submittedName>
</protein>
<proteinExistence type="predicted"/>
<dbReference type="GO" id="GO:0006313">
    <property type="term" value="P:DNA transposition"/>
    <property type="evidence" value="ECO:0007669"/>
    <property type="project" value="InterPro"/>
</dbReference>
<dbReference type="Pfam" id="PF01527">
    <property type="entry name" value="HTH_Tnp_1"/>
    <property type="match status" value="1"/>
</dbReference>
<organism evidence="1 2">
    <name type="scientific">Halanaerobium saccharolyticum</name>
    <dbReference type="NCBI Taxonomy" id="43595"/>
    <lineage>
        <taxon>Bacteria</taxon>
        <taxon>Bacillati</taxon>
        <taxon>Bacillota</taxon>
        <taxon>Clostridia</taxon>
        <taxon>Halanaerobiales</taxon>
        <taxon>Halanaerobiaceae</taxon>
        <taxon>Halanaerobium</taxon>
    </lineage>
</organism>
<dbReference type="RefSeq" id="WP_111571552.1">
    <property type="nucleotide sequence ID" value="NZ_QLME01000005.1"/>
</dbReference>
<dbReference type="GO" id="GO:0003677">
    <property type="term" value="F:DNA binding"/>
    <property type="evidence" value="ECO:0007669"/>
    <property type="project" value="InterPro"/>
</dbReference>
<dbReference type="InterPro" id="IPR009057">
    <property type="entry name" value="Homeodomain-like_sf"/>
</dbReference>
<gene>
    <name evidence="1" type="ORF">C8C77_12815</name>
</gene>
<evidence type="ECO:0000313" key="1">
    <source>
        <dbReference type="EMBL" id="TDW00456.1"/>
    </source>
</evidence>